<evidence type="ECO:0000313" key="1">
    <source>
        <dbReference type="EMBL" id="AVR75895.1"/>
    </source>
</evidence>
<name>A0A2R4ALI2_9CAUD</name>
<accession>A0A2R4ALI2</accession>
<organism evidence="1 2">
    <name type="scientific">Aeromonas phage AhSzq-1</name>
    <dbReference type="NCBI Taxonomy" id="2138298"/>
    <lineage>
        <taxon>Viruses</taxon>
        <taxon>Duplodnaviria</taxon>
        <taxon>Heunggongvirae</taxon>
        <taxon>Uroviricota</taxon>
        <taxon>Caudoviricetes</taxon>
        <taxon>Demerecviridae</taxon>
        <taxon>Shenzhenvirus</taxon>
        <taxon>Shenzhenvirus AhSzq1</taxon>
    </lineage>
</organism>
<evidence type="ECO:0000313" key="2">
    <source>
        <dbReference type="Proteomes" id="UP000244741"/>
    </source>
</evidence>
<proteinExistence type="predicted"/>
<dbReference type="EMBL" id="MG676224">
    <property type="protein sequence ID" value="AVR75895.1"/>
    <property type="molecule type" value="Genomic_DNA"/>
</dbReference>
<protein>
    <submittedName>
        <fullName evidence="1">Serine/threonine-protein phosphatase</fullName>
    </submittedName>
</protein>
<keyword evidence="2" id="KW-1185">Reference proteome</keyword>
<gene>
    <name evidence="1" type="ORF">AhSzq1_2</name>
</gene>
<sequence>MTEFFGVLALISCILLVIAVREVHRLRKINAALEQSYSRFKISYELAHLRVREDKEKVRGAQAIRDSLIT</sequence>
<reference evidence="1 2" key="1">
    <citation type="submission" date="2017-12" db="EMBL/GenBank/DDBJ databases">
        <title>Genomic characterization of T5-related Aeromonas hydrophila phages AhSzq-1 and AhSzw-1 and proposal to be two new species.</title>
        <authorList>
            <person name="Chen L."/>
            <person name="Yuan S."/>
            <person name="Ma Y."/>
        </authorList>
    </citation>
    <scope>NUCLEOTIDE SEQUENCE [LARGE SCALE GENOMIC DNA]</scope>
    <source>
        <strain evidence="1">Seawater</strain>
    </source>
</reference>
<dbReference type="Proteomes" id="UP000244741">
    <property type="component" value="Segment"/>
</dbReference>